<organism evidence="4 5">
    <name type="scientific">Brenneria goodwinii</name>
    <dbReference type="NCBI Taxonomy" id="1109412"/>
    <lineage>
        <taxon>Bacteria</taxon>
        <taxon>Pseudomonadati</taxon>
        <taxon>Pseudomonadota</taxon>
        <taxon>Gammaproteobacteria</taxon>
        <taxon>Enterobacterales</taxon>
        <taxon>Pectobacteriaceae</taxon>
        <taxon>Brenneria</taxon>
    </lineage>
</organism>
<dbReference type="STRING" id="1109412.BN1221_04080"/>
<reference evidence="5" key="1">
    <citation type="submission" date="2015-01" db="EMBL/GenBank/DDBJ databases">
        <authorList>
            <person name="Paterson Steve"/>
        </authorList>
    </citation>
    <scope>NUCLEOTIDE SEQUENCE [LARGE SCALE GENOMIC DNA]</scope>
    <source>
        <strain evidence="5">OBR1</strain>
    </source>
</reference>
<sequence length="223" mass="25258">MSLTRDDLLFWRLFALAQLLPEIAPATLINWLETTCDEALTLERLSALSLDELSRHVPVDNSVLTVARWQQIMDCLHGNLPPHLTAQPERKQGQQLQVAFASSNGLTINGHFGQCRLFFIYAWDRQGPFLSGLRRYQPQEGEEGNEGRLRLLTDCHLLFCESIGGPAAARVIRHNIHPIKVPPATTIDEQLQALHGMITEHMPPWLAKRLGKDNPLQQRQFGF</sequence>
<protein>
    <submittedName>
        <fullName evidence="4">Nitrogenase FeMo-cofactor carrier protein NifX</fullName>
    </submittedName>
</protein>
<accession>A0A0G4K060</accession>
<keyword evidence="5" id="KW-1185">Reference proteome</keyword>
<dbReference type="InterPro" id="IPR036105">
    <property type="entry name" value="DiNase_FeMo-co_biosyn_sf"/>
</dbReference>
<feature type="domain" description="Dinitrogenase iron-molybdenum cofactor biosynthesis" evidence="3">
    <location>
        <begin position="105"/>
        <end position="194"/>
    </location>
</feature>
<dbReference type="Pfam" id="PF02579">
    <property type="entry name" value="Nitro_FeMo-Co"/>
    <property type="match status" value="1"/>
</dbReference>
<evidence type="ECO:0000313" key="4">
    <source>
        <dbReference type="EMBL" id="CPR20005.1"/>
    </source>
</evidence>
<gene>
    <name evidence="4" type="ORF">BN1221_04080</name>
</gene>
<dbReference type="CDD" id="cd00853">
    <property type="entry name" value="NifX"/>
    <property type="match status" value="1"/>
</dbReference>
<evidence type="ECO:0000313" key="5">
    <source>
        <dbReference type="Proteomes" id="UP000044377"/>
    </source>
</evidence>
<keyword evidence="2" id="KW-0535">Nitrogen fixation</keyword>
<comment type="similarity">
    <text evidence="1">Belongs to the NifX/NifY family.</text>
</comment>
<name>A0A0G4K060_9GAMM</name>
<dbReference type="AlphaFoldDB" id="A0A0G4K060"/>
<evidence type="ECO:0000259" key="3">
    <source>
        <dbReference type="Pfam" id="PF02579"/>
    </source>
</evidence>
<dbReference type="Gene3D" id="3.30.420.130">
    <property type="entry name" value="Dinitrogenase iron-molybdenum cofactor biosynthesis domain"/>
    <property type="match status" value="1"/>
</dbReference>
<evidence type="ECO:0000256" key="1">
    <source>
        <dbReference type="ARBA" id="ARBA00010285"/>
    </source>
</evidence>
<evidence type="ECO:0000256" key="2">
    <source>
        <dbReference type="ARBA" id="ARBA00023231"/>
    </source>
</evidence>
<dbReference type="InterPro" id="IPR034169">
    <property type="entry name" value="NifX-like"/>
</dbReference>
<dbReference type="OrthoDB" id="9797941at2"/>
<proteinExistence type="inferred from homology"/>
<dbReference type="InterPro" id="IPR003731">
    <property type="entry name" value="Di-Nase_FeMo-co_biosynth"/>
</dbReference>
<dbReference type="EMBL" id="CGIG01000001">
    <property type="protein sequence ID" value="CPR20005.1"/>
    <property type="molecule type" value="Genomic_DNA"/>
</dbReference>
<dbReference type="SUPFAM" id="SSF53146">
    <property type="entry name" value="Nitrogenase accessory factor-like"/>
    <property type="match status" value="1"/>
</dbReference>
<dbReference type="Proteomes" id="UP000044377">
    <property type="component" value="Unassembled WGS sequence"/>
</dbReference>